<dbReference type="InterPro" id="IPR050698">
    <property type="entry name" value="MBL"/>
</dbReference>
<organism evidence="1 2">
    <name type="scientific">Lichenifustis flavocetrariae</name>
    <dbReference type="NCBI Taxonomy" id="2949735"/>
    <lineage>
        <taxon>Bacteria</taxon>
        <taxon>Pseudomonadati</taxon>
        <taxon>Pseudomonadota</taxon>
        <taxon>Alphaproteobacteria</taxon>
        <taxon>Hyphomicrobiales</taxon>
        <taxon>Lichenihabitantaceae</taxon>
        <taxon>Lichenifustis</taxon>
    </lineage>
</organism>
<dbReference type="GO" id="GO:0016874">
    <property type="term" value="F:ligase activity"/>
    <property type="evidence" value="ECO:0007669"/>
    <property type="project" value="UniProtKB-KW"/>
</dbReference>
<proteinExistence type="predicted"/>
<dbReference type="GO" id="GO:0004527">
    <property type="term" value="F:exonuclease activity"/>
    <property type="evidence" value="ECO:0007669"/>
    <property type="project" value="UniProtKB-KW"/>
</dbReference>
<dbReference type="EC" id="3.1.-.-" evidence="1"/>
<keyword evidence="2" id="KW-1185">Reference proteome</keyword>
<keyword evidence="1" id="KW-0378">Hydrolase</keyword>
<dbReference type="NCBIfam" id="TIGR04122">
    <property type="entry name" value="Xnuc_lig_assoc"/>
    <property type="match status" value="1"/>
</dbReference>
<dbReference type="RefSeq" id="WP_282583138.1">
    <property type="nucleotide sequence ID" value="NZ_JAMOIM010000001.1"/>
</dbReference>
<accession>A0AA41YZZ4</accession>
<keyword evidence="1" id="KW-0269">Exonuclease</keyword>
<dbReference type="PANTHER" id="PTHR11203">
    <property type="entry name" value="CLEAVAGE AND POLYADENYLATION SPECIFICITY FACTOR FAMILY MEMBER"/>
    <property type="match status" value="1"/>
</dbReference>
<comment type="caution">
    <text evidence="1">The sequence shown here is derived from an EMBL/GenBank/DDBJ whole genome shotgun (WGS) entry which is preliminary data.</text>
</comment>
<dbReference type="InterPro" id="IPR026360">
    <property type="entry name" value="Xnuc_lig_assoc"/>
</dbReference>
<dbReference type="AlphaFoldDB" id="A0AA41YZZ4"/>
<name>A0AA41YZZ4_9HYPH</name>
<keyword evidence="1" id="KW-0436">Ligase</keyword>
<evidence type="ECO:0000313" key="2">
    <source>
        <dbReference type="Proteomes" id="UP001165667"/>
    </source>
</evidence>
<dbReference type="GO" id="GO:0004521">
    <property type="term" value="F:RNA endonuclease activity"/>
    <property type="evidence" value="ECO:0007669"/>
    <property type="project" value="TreeGrafter"/>
</dbReference>
<reference evidence="1" key="1">
    <citation type="submission" date="2022-05" db="EMBL/GenBank/DDBJ databases">
        <authorList>
            <person name="Pankratov T."/>
        </authorList>
    </citation>
    <scope>NUCLEOTIDE SEQUENCE</scope>
    <source>
        <strain evidence="1">BP6-180914</strain>
    </source>
</reference>
<dbReference type="EMBL" id="JAMOIM010000001">
    <property type="protein sequence ID" value="MCW6506792.1"/>
    <property type="molecule type" value="Genomic_DNA"/>
</dbReference>
<sequence length="341" mass="37552">MRTQDILTLTPAGIYCPAGDFFVDPMRPVGRALVTHGHSDHARAGHDKVMATAPTLDIMDVRYGQDFTRERQVAVLGQAVRIGDVVITFHPAGHVLGSAQIAIELDGFRVVVSGDYKRSQDPTCLPFEPVQCDSFVTEATFGLPVFRFPDAETEARKLLASQALFPDRTHLLGAYALGKAQRMIRVLRDLGYDRPIYLHGSMVRLCDYYGRAGIDLGELRRVDPAQRGRLGGEIVLCPPSTLKDTWARKFPEPITVAASGWMRVRARARQKGVELPLIVSDHADWPALCATVREVGCSELWVTHGEADALVHWAGMQGIEARPLHLMGYGEESDEALDEAA</sequence>
<protein>
    <submittedName>
        <fullName evidence="1">Ligase-associated DNA damage response exonuclease</fullName>
        <ecNumber evidence="1">3.1.-.-</ecNumber>
    </submittedName>
</protein>
<dbReference type="SUPFAM" id="SSF56281">
    <property type="entry name" value="Metallo-hydrolase/oxidoreductase"/>
    <property type="match status" value="1"/>
</dbReference>
<dbReference type="Gene3D" id="3.60.15.10">
    <property type="entry name" value="Ribonuclease Z/Hydroxyacylglutathione hydrolase-like"/>
    <property type="match status" value="1"/>
</dbReference>
<gene>
    <name evidence="1" type="ORF">M8523_02005</name>
</gene>
<dbReference type="PANTHER" id="PTHR11203:SF49">
    <property type="entry name" value="BLL1145 PROTEIN"/>
    <property type="match status" value="1"/>
</dbReference>
<evidence type="ECO:0000313" key="1">
    <source>
        <dbReference type="EMBL" id="MCW6506792.1"/>
    </source>
</evidence>
<dbReference type="Proteomes" id="UP001165667">
    <property type="component" value="Unassembled WGS sequence"/>
</dbReference>
<dbReference type="InterPro" id="IPR036866">
    <property type="entry name" value="RibonucZ/Hydroxyglut_hydro"/>
</dbReference>
<keyword evidence="1" id="KW-0540">Nuclease</keyword>